<dbReference type="AlphaFoldDB" id="F4Q5P1"/>
<dbReference type="GeneID" id="14869074"/>
<dbReference type="InterPro" id="IPR036410">
    <property type="entry name" value="HSP_DnaJ_Cys-rich_dom_sf"/>
</dbReference>
<dbReference type="InterPro" id="IPR044713">
    <property type="entry name" value="DNJA1/2-like"/>
</dbReference>
<dbReference type="InterPro" id="IPR012724">
    <property type="entry name" value="DnaJ"/>
</dbReference>
<sequence length="429" mass="47217">MVKERDYYDRLGVDPGSTQDEIKKAYRKMAIKYHPDKNQGDKTAEEKFKEISEAYDAIGDPEKRKMYDDYGKDGLKEGGFQSHTADDIFSQFFNMGGFSGMSDEDADFGGFGGFSGFAHRYGGKRSRSVKGADIHHEMKRTLEELYNGKLVKLSINRDIVCTTCNGTGANKPGLNSICTKCKGAKVVLVTKQQGHMITQMQQACPQCHGTGSTLKEEDKCPKCKGKGVTVGQKIVQIQVEKGMRDGQRIVLNGEGSECPGGPPGDVIMTIREKPHAIFKRIGNDLVMEKKIKLMDALSGNSFVIPHLSGKKLWVNLSKSDPPKTGDQRAIMGEGMPILRQEGHYGNLIVQFEIEYPVLTADQITKLEAILPKTPAPTTSKSDCKSVTLEKRFTPSKDPQHHSGGYDDDFERGGGHGMPAGINAQNCQQQ</sequence>
<feature type="domain" description="CR-type" evidence="8">
    <location>
        <begin position="148"/>
        <end position="232"/>
    </location>
</feature>
<dbReference type="InterPro" id="IPR008971">
    <property type="entry name" value="HSP40/DnaJ_pept-bd"/>
</dbReference>
<reference evidence="10" key="1">
    <citation type="journal article" date="2011" name="Genome Res.">
        <title>Phylogeny-wide analysis of social amoeba genomes highlights ancient origins for complex intercellular communication.</title>
        <authorList>
            <person name="Heidel A.J."/>
            <person name="Lawal H.M."/>
            <person name="Felder M."/>
            <person name="Schilde C."/>
            <person name="Helps N.R."/>
            <person name="Tunggal B."/>
            <person name="Rivero F."/>
            <person name="John U."/>
            <person name="Schleicher M."/>
            <person name="Eichinger L."/>
            <person name="Platzer M."/>
            <person name="Noegel A.A."/>
            <person name="Schaap P."/>
            <person name="Gloeckner G."/>
        </authorList>
    </citation>
    <scope>NUCLEOTIDE SEQUENCE [LARGE SCALE GENOMIC DNA]</scope>
    <source>
        <strain evidence="10">SH3</strain>
    </source>
</reference>
<dbReference type="RefSeq" id="XP_004355784.1">
    <property type="nucleotide sequence ID" value="XM_004355731.1"/>
</dbReference>
<dbReference type="GO" id="GO:0006457">
    <property type="term" value="P:protein folding"/>
    <property type="evidence" value="ECO:0007669"/>
    <property type="project" value="InterPro"/>
</dbReference>
<evidence type="ECO:0000256" key="6">
    <source>
        <dbReference type="SAM" id="MobiDB-lite"/>
    </source>
</evidence>
<feature type="compositionally biased region" description="Basic and acidic residues" evidence="6">
    <location>
        <begin position="390"/>
        <end position="404"/>
    </location>
</feature>
<dbReference type="CDD" id="cd06257">
    <property type="entry name" value="DnaJ"/>
    <property type="match status" value="1"/>
</dbReference>
<dbReference type="OrthoDB" id="550424at2759"/>
<dbReference type="Pfam" id="PF00684">
    <property type="entry name" value="DnaJ_CXXCXGXG"/>
    <property type="match status" value="1"/>
</dbReference>
<dbReference type="OMA" id="NALCTKC"/>
<keyword evidence="2" id="KW-0677">Repeat</keyword>
<dbReference type="InterPro" id="IPR036869">
    <property type="entry name" value="J_dom_sf"/>
</dbReference>
<evidence type="ECO:0000313" key="10">
    <source>
        <dbReference type="Proteomes" id="UP000007797"/>
    </source>
</evidence>
<dbReference type="SUPFAM" id="SSF46565">
    <property type="entry name" value="Chaperone J-domain"/>
    <property type="match status" value="1"/>
</dbReference>
<dbReference type="GO" id="GO:0051082">
    <property type="term" value="F:unfolded protein binding"/>
    <property type="evidence" value="ECO:0007669"/>
    <property type="project" value="InterPro"/>
</dbReference>
<evidence type="ECO:0000259" key="7">
    <source>
        <dbReference type="PROSITE" id="PS50076"/>
    </source>
</evidence>
<dbReference type="GO" id="GO:0009408">
    <property type="term" value="P:response to heat"/>
    <property type="evidence" value="ECO:0007669"/>
    <property type="project" value="InterPro"/>
</dbReference>
<dbReference type="InterPro" id="IPR002939">
    <property type="entry name" value="DnaJ_C"/>
</dbReference>
<gene>
    <name evidence="9" type="ORF">DFA_08293</name>
</gene>
<dbReference type="GO" id="GO:0008270">
    <property type="term" value="F:zinc ion binding"/>
    <property type="evidence" value="ECO:0007669"/>
    <property type="project" value="UniProtKB-KW"/>
</dbReference>
<keyword evidence="10" id="KW-1185">Reference proteome</keyword>
<dbReference type="STRING" id="1054147.F4Q5P1"/>
<feature type="domain" description="J" evidence="7">
    <location>
        <begin position="6"/>
        <end position="71"/>
    </location>
</feature>
<keyword evidence="1 5" id="KW-0479">Metal-binding</keyword>
<dbReference type="PRINTS" id="PR00625">
    <property type="entry name" value="JDOMAIN"/>
</dbReference>
<dbReference type="FunFam" id="2.60.260.20:FF:000003">
    <property type="entry name" value="DnaJ subfamily A member 2"/>
    <property type="match status" value="1"/>
</dbReference>
<feature type="region of interest" description="Disordered" evidence="6">
    <location>
        <begin position="390"/>
        <end position="429"/>
    </location>
</feature>
<evidence type="ECO:0000313" key="9">
    <source>
        <dbReference type="EMBL" id="EGG17300.1"/>
    </source>
</evidence>
<dbReference type="GO" id="GO:0005524">
    <property type="term" value="F:ATP binding"/>
    <property type="evidence" value="ECO:0007669"/>
    <property type="project" value="InterPro"/>
</dbReference>
<dbReference type="Gene3D" id="1.10.287.110">
    <property type="entry name" value="DnaJ domain"/>
    <property type="match status" value="1"/>
</dbReference>
<organism evidence="9 10">
    <name type="scientific">Cavenderia fasciculata</name>
    <name type="common">Slime mold</name>
    <name type="synonym">Dictyostelium fasciculatum</name>
    <dbReference type="NCBI Taxonomy" id="261658"/>
    <lineage>
        <taxon>Eukaryota</taxon>
        <taxon>Amoebozoa</taxon>
        <taxon>Evosea</taxon>
        <taxon>Eumycetozoa</taxon>
        <taxon>Dictyostelia</taxon>
        <taxon>Acytosteliales</taxon>
        <taxon>Cavenderiaceae</taxon>
        <taxon>Cavenderia</taxon>
    </lineage>
</organism>
<dbReference type="Pfam" id="PF00226">
    <property type="entry name" value="DnaJ"/>
    <property type="match status" value="1"/>
</dbReference>
<protein>
    <submittedName>
        <fullName evidence="9">Heat shock protein DnaJ family protein</fullName>
    </submittedName>
</protein>
<dbReference type="PROSITE" id="PS51188">
    <property type="entry name" value="ZF_CR"/>
    <property type="match status" value="1"/>
</dbReference>
<evidence type="ECO:0000256" key="3">
    <source>
        <dbReference type="ARBA" id="ARBA00022771"/>
    </source>
</evidence>
<proteinExistence type="inferred from homology"/>
<keyword evidence="9" id="KW-0346">Stress response</keyword>
<dbReference type="CDD" id="cd10719">
    <property type="entry name" value="DnaJ_zf"/>
    <property type="match status" value="1"/>
</dbReference>
<evidence type="ECO:0000256" key="1">
    <source>
        <dbReference type="ARBA" id="ARBA00022723"/>
    </source>
</evidence>
<dbReference type="SUPFAM" id="SSF49493">
    <property type="entry name" value="HSP40/DnaJ peptide-binding domain"/>
    <property type="match status" value="2"/>
</dbReference>
<dbReference type="InterPro" id="IPR001623">
    <property type="entry name" value="DnaJ_domain"/>
</dbReference>
<evidence type="ECO:0000256" key="2">
    <source>
        <dbReference type="ARBA" id="ARBA00022737"/>
    </source>
</evidence>
<dbReference type="InterPro" id="IPR001305">
    <property type="entry name" value="HSP_DnaJ_Cys-rich_dom"/>
</dbReference>
<dbReference type="Pfam" id="PF01556">
    <property type="entry name" value="DnaJ_C"/>
    <property type="match status" value="1"/>
</dbReference>
<accession>F4Q5P1</accession>
<dbReference type="KEGG" id="dfa:DFA_08293"/>
<evidence type="ECO:0000256" key="5">
    <source>
        <dbReference type="PROSITE-ProRule" id="PRU00546"/>
    </source>
</evidence>
<dbReference type="SMART" id="SM00271">
    <property type="entry name" value="DnaJ"/>
    <property type="match status" value="1"/>
</dbReference>
<dbReference type="Proteomes" id="UP000007797">
    <property type="component" value="Unassembled WGS sequence"/>
</dbReference>
<evidence type="ECO:0000256" key="4">
    <source>
        <dbReference type="ARBA" id="ARBA00022833"/>
    </source>
</evidence>
<dbReference type="FunFam" id="2.10.230.10:FF:000001">
    <property type="entry name" value="DnaJ subfamily A member 2"/>
    <property type="match status" value="1"/>
</dbReference>
<keyword evidence="4 5" id="KW-0862">Zinc</keyword>
<dbReference type="Gene3D" id="2.10.230.10">
    <property type="entry name" value="Heat shock protein DnaJ, cysteine-rich domain"/>
    <property type="match status" value="1"/>
</dbReference>
<name>F4Q5P1_CACFS</name>
<feature type="zinc finger region" description="CR-type" evidence="5">
    <location>
        <begin position="148"/>
        <end position="232"/>
    </location>
</feature>
<dbReference type="PANTHER" id="PTHR43888">
    <property type="entry name" value="DNAJ-LIKE-2, ISOFORM A-RELATED"/>
    <property type="match status" value="1"/>
</dbReference>
<dbReference type="EMBL" id="GL883021">
    <property type="protein sequence ID" value="EGG17300.1"/>
    <property type="molecule type" value="Genomic_DNA"/>
</dbReference>
<dbReference type="SUPFAM" id="SSF57938">
    <property type="entry name" value="DnaJ/Hsp40 cysteine-rich domain"/>
    <property type="match status" value="1"/>
</dbReference>
<dbReference type="CDD" id="cd10747">
    <property type="entry name" value="DnaJ_C"/>
    <property type="match status" value="1"/>
</dbReference>
<keyword evidence="3 5" id="KW-0863">Zinc-finger</keyword>
<dbReference type="PROSITE" id="PS50076">
    <property type="entry name" value="DNAJ_2"/>
    <property type="match status" value="1"/>
</dbReference>
<dbReference type="GO" id="GO:0030544">
    <property type="term" value="F:Hsp70 protein binding"/>
    <property type="evidence" value="ECO:0007669"/>
    <property type="project" value="InterPro"/>
</dbReference>
<dbReference type="Gene3D" id="2.60.260.20">
    <property type="entry name" value="Urease metallochaperone UreE, N-terminal domain"/>
    <property type="match status" value="2"/>
</dbReference>
<evidence type="ECO:0000259" key="8">
    <source>
        <dbReference type="PROSITE" id="PS51188"/>
    </source>
</evidence>
<dbReference type="HAMAP" id="MF_01152">
    <property type="entry name" value="DnaJ"/>
    <property type="match status" value="1"/>
</dbReference>